<keyword evidence="2" id="KW-1185">Reference proteome</keyword>
<dbReference type="Proteomes" id="UP000061660">
    <property type="component" value="Chromosome"/>
</dbReference>
<dbReference type="EMBL" id="CP013652">
    <property type="protein sequence ID" value="ALS22736.1"/>
    <property type="molecule type" value="Genomic_DNA"/>
</dbReference>
<reference evidence="2" key="1">
    <citation type="submission" date="2015-12" db="EMBL/GenBank/DDBJ databases">
        <title>Complete genome sequences of two moderately thermophilic Paenibacillus species.</title>
        <authorList>
            <person name="Butler R.III."/>
            <person name="Wang J."/>
            <person name="Stark B.C."/>
            <person name="Pombert J.-F."/>
        </authorList>
    </citation>
    <scope>NUCLEOTIDE SEQUENCE [LARGE SCALE GENOMIC DNA]</scope>
    <source>
        <strain evidence="2">32O-Y</strain>
    </source>
</reference>
<sequence length="233" mass="26760">MLDMFWAWAAGMIGALIVLLALSQVRIRITFTHQDKNDEILLNLRALFGLVQVNYYVPTIRFKNWAEGFELHTAQVNVTADRLMKDQKKQINLEKMKEAYEKVQVLLQHCFHFQEWLSGTMRRIHCTQFNWRTSVGIGDAPETALLVGSIWGIKSMILRFLFRFIQLDTQPQLQVMPAFNQKLFVIEGACILQIRLVYLVSAGLRLLLRILKVKGGLKVWRNVLLPAGSSGST</sequence>
<proteinExistence type="predicted"/>
<evidence type="ECO:0000313" key="2">
    <source>
        <dbReference type="Proteomes" id="UP000061660"/>
    </source>
</evidence>
<protein>
    <submittedName>
        <fullName evidence="1">Uncharacterized protein</fullName>
    </submittedName>
</protein>
<dbReference type="STRING" id="162209.IJ22_23630"/>
<gene>
    <name evidence="1" type="ORF">IJ22_23630</name>
</gene>
<dbReference type="InterPro" id="IPR021338">
    <property type="entry name" value="DUF2953"/>
</dbReference>
<name>A0A0U2M4W1_9BACL</name>
<accession>A0A0U2M4W1</accession>
<evidence type="ECO:0000313" key="1">
    <source>
        <dbReference type="EMBL" id="ALS22736.1"/>
    </source>
</evidence>
<reference evidence="1 2" key="2">
    <citation type="journal article" date="2016" name="Genome Announc.">
        <title>Complete Genome Sequences of Two Interactive Moderate Thermophiles, Paenibacillus napthalenovorans 32O-Y and Paenibacillus sp. 32O-W.</title>
        <authorList>
            <person name="Butler R.R.III."/>
            <person name="Wang J."/>
            <person name="Stark B.C."/>
            <person name="Pombert J.F."/>
        </authorList>
    </citation>
    <scope>NUCLEOTIDE SEQUENCE [LARGE SCALE GENOMIC DNA]</scope>
    <source>
        <strain evidence="1 2">32O-Y</strain>
    </source>
</reference>
<dbReference type="AlphaFoldDB" id="A0A0U2M4W1"/>
<dbReference type="PATRIC" id="fig|162209.4.peg.2512"/>
<organism evidence="1 2">
    <name type="scientific">Paenibacillus naphthalenovorans</name>
    <dbReference type="NCBI Taxonomy" id="162209"/>
    <lineage>
        <taxon>Bacteria</taxon>
        <taxon>Bacillati</taxon>
        <taxon>Bacillota</taxon>
        <taxon>Bacilli</taxon>
        <taxon>Bacillales</taxon>
        <taxon>Paenibacillaceae</taxon>
        <taxon>Paenibacillus</taxon>
    </lineage>
</organism>
<dbReference type="Pfam" id="PF11167">
    <property type="entry name" value="DUF2953"/>
    <property type="match status" value="1"/>
</dbReference>
<dbReference type="KEGG" id="pnp:IJ22_23630"/>